<sequence>MSQQPKGDEDDLGSPNSSRSVNTLLERTHYEADKLVIYQTDFQSESELLEAALENEID</sequence>
<dbReference type="EMBL" id="JAHQIW010004869">
    <property type="protein sequence ID" value="KAJ1364066.1"/>
    <property type="molecule type" value="Genomic_DNA"/>
</dbReference>
<name>A0AAD5N9Q4_PARTN</name>
<evidence type="ECO:0000313" key="2">
    <source>
        <dbReference type="EMBL" id="KAJ1364066.1"/>
    </source>
</evidence>
<evidence type="ECO:0000256" key="1">
    <source>
        <dbReference type="SAM" id="MobiDB-lite"/>
    </source>
</evidence>
<gene>
    <name evidence="2" type="ORF">KIN20_024065</name>
</gene>
<dbReference type="Proteomes" id="UP001196413">
    <property type="component" value="Unassembled WGS sequence"/>
</dbReference>
<accession>A0AAD5N9Q4</accession>
<protein>
    <submittedName>
        <fullName evidence="2">Uncharacterized protein</fullName>
    </submittedName>
</protein>
<keyword evidence="3" id="KW-1185">Reference proteome</keyword>
<dbReference type="AlphaFoldDB" id="A0AAD5N9Q4"/>
<reference evidence="2" key="1">
    <citation type="submission" date="2021-06" db="EMBL/GenBank/DDBJ databases">
        <title>Parelaphostrongylus tenuis whole genome reference sequence.</title>
        <authorList>
            <person name="Garwood T.J."/>
            <person name="Larsen P.A."/>
            <person name="Fountain-Jones N.M."/>
            <person name="Garbe J.R."/>
            <person name="Macchietto M.G."/>
            <person name="Kania S.A."/>
            <person name="Gerhold R.W."/>
            <person name="Richards J.E."/>
            <person name="Wolf T.M."/>
        </authorList>
    </citation>
    <scope>NUCLEOTIDE SEQUENCE</scope>
    <source>
        <strain evidence="2">MNPRO001-30</strain>
        <tissue evidence="2">Meninges</tissue>
    </source>
</reference>
<feature type="region of interest" description="Disordered" evidence="1">
    <location>
        <begin position="1"/>
        <end position="23"/>
    </location>
</feature>
<evidence type="ECO:0000313" key="3">
    <source>
        <dbReference type="Proteomes" id="UP001196413"/>
    </source>
</evidence>
<comment type="caution">
    <text evidence="2">The sequence shown here is derived from an EMBL/GenBank/DDBJ whole genome shotgun (WGS) entry which is preliminary data.</text>
</comment>
<proteinExistence type="predicted"/>
<feature type="compositionally biased region" description="Polar residues" evidence="1">
    <location>
        <begin position="14"/>
        <end position="23"/>
    </location>
</feature>
<organism evidence="2 3">
    <name type="scientific">Parelaphostrongylus tenuis</name>
    <name type="common">Meningeal worm</name>
    <dbReference type="NCBI Taxonomy" id="148309"/>
    <lineage>
        <taxon>Eukaryota</taxon>
        <taxon>Metazoa</taxon>
        <taxon>Ecdysozoa</taxon>
        <taxon>Nematoda</taxon>
        <taxon>Chromadorea</taxon>
        <taxon>Rhabditida</taxon>
        <taxon>Rhabditina</taxon>
        <taxon>Rhabditomorpha</taxon>
        <taxon>Strongyloidea</taxon>
        <taxon>Metastrongylidae</taxon>
        <taxon>Parelaphostrongylus</taxon>
    </lineage>
</organism>